<proteinExistence type="predicted"/>
<feature type="region of interest" description="Disordered" evidence="1">
    <location>
        <begin position="100"/>
        <end position="125"/>
    </location>
</feature>
<evidence type="ECO:0000313" key="2">
    <source>
        <dbReference type="EnsemblPlants" id="AUR62040008-RA:cds"/>
    </source>
</evidence>
<name>A0A803N3T7_CHEQI</name>
<evidence type="ECO:0000256" key="1">
    <source>
        <dbReference type="SAM" id="MobiDB-lite"/>
    </source>
</evidence>
<feature type="compositionally biased region" description="Basic residues" evidence="1">
    <location>
        <begin position="103"/>
        <end position="125"/>
    </location>
</feature>
<dbReference type="Gramene" id="AUR62040008-RA">
    <property type="protein sequence ID" value="AUR62040008-RA:cds"/>
    <property type="gene ID" value="AUR62040008"/>
</dbReference>
<dbReference type="EnsemblPlants" id="AUR62040008-RA">
    <property type="protein sequence ID" value="AUR62040008-RA:cds"/>
    <property type="gene ID" value="AUR62040008"/>
</dbReference>
<reference evidence="2" key="2">
    <citation type="submission" date="2021-03" db="UniProtKB">
        <authorList>
            <consortium name="EnsemblPlants"/>
        </authorList>
    </citation>
    <scope>IDENTIFICATION</scope>
</reference>
<protein>
    <recommendedName>
        <fullName evidence="4">F-box protein</fullName>
    </recommendedName>
</protein>
<evidence type="ECO:0000313" key="3">
    <source>
        <dbReference type="Proteomes" id="UP000596660"/>
    </source>
</evidence>
<keyword evidence="3" id="KW-1185">Reference proteome</keyword>
<accession>A0A803N3T7</accession>
<sequence length="125" mass="14914">MLNYVEYCDVWTMKEYNRPATWTKMFSFPKQQMIGDFRPLSFSTSRKQLFLTYTSYVLASLDMKTLETTIVKLSGFPRVLCAHLSQDNLHMFKDAEDVLASRQQRKKNSKRQRLMRRTERKAKTE</sequence>
<organism evidence="2 3">
    <name type="scientific">Chenopodium quinoa</name>
    <name type="common">Quinoa</name>
    <dbReference type="NCBI Taxonomy" id="63459"/>
    <lineage>
        <taxon>Eukaryota</taxon>
        <taxon>Viridiplantae</taxon>
        <taxon>Streptophyta</taxon>
        <taxon>Embryophyta</taxon>
        <taxon>Tracheophyta</taxon>
        <taxon>Spermatophyta</taxon>
        <taxon>Magnoliopsida</taxon>
        <taxon>eudicotyledons</taxon>
        <taxon>Gunneridae</taxon>
        <taxon>Pentapetalae</taxon>
        <taxon>Caryophyllales</taxon>
        <taxon>Chenopodiaceae</taxon>
        <taxon>Chenopodioideae</taxon>
        <taxon>Atripliceae</taxon>
        <taxon>Chenopodium</taxon>
    </lineage>
</organism>
<evidence type="ECO:0008006" key="4">
    <source>
        <dbReference type="Google" id="ProtNLM"/>
    </source>
</evidence>
<reference evidence="2" key="1">
    <citation type="journal article" date="2017" name="Nature">
        <title>The genome of Chenopodium quinoa.</title>
        <authorList>
            <person name="Jarvis D.E."/>
            <person name="Ho Y.S."/>
            <person name="Lightfoot D.J."/>
            <person name="Schmoeckel S.M."/>
            <person name="Li B."/>
            <person name="Borm T.J.A."/>
            <person name="Ohyanagi H."/>
            <person name="Mineta K."/>
            <person name="Michell C.T."/>
            <person name="Saber N."/>
            <person name="Kharbatia N.M."/>
            <person name="Rupper R.R."/>
            <person name="Sharp A.R."/>
            <person name="Dally N."/>
            <person name="Boughton B.A."/>
            <person name="Woo Y.H."/>
            <person name="Gao G."/>
            <person name="Schijlen E.G.W.M."/>
            <person name="Guo X."/>
            <person name="Momin A.A."/>
            <person name="Negrao S."/>
            <person name="Al-Babili S."/>
            <person name="Gehring C."/>
            <person name="Roessner U."/>
            <person name="Jung C."/>
            <person name="Murphy K."/>
            <person name="Arold S.T."/>
            <person name="Gojobori T."/>
            <person name="van der Linden C.G."/>
            <person name="van Loo E.N."/>
            <person name="Jellen E.N."/>
            <person name="Maughan P.J."/>
            <person name="Tester M."/>
        </authorList>
    </citation>
    <scope>NUCLEOTIDE SEQUENCE [LARGE SCALE GENOMIC DNA]</scope>
    <source>
        <strain evidence="2">cv. PI 614886</strain>
    </source>
</reference>
<dbReference type="Proteomes" id="UP000596660">
    <property type="component" value="Unplaced"/>
</dbReference>
<dbReference type="AlphaFoldDB" id="A0A803N3T7"/>